<proteinExistence type="predicted"/>
<keyword evidence="2 4" id="KW-0863">Zinc-finger</keyword>
<accession>M1VDM9</accession>
<keyword evidence="6" id="KW-1133">Transmembrane helix</keyword>
<dbReference type="Proteomes" id="UP000007014">
    <property type="component" value="Chromosome 13"/>
</dbReference>
<dbReference type="GO" id="GO:0008270">
    <property type="term" value="F:zinc ion binding"/>
    <property type="evidence" value="ECO:0007669"/>
    <property type="project" value="UniProtKB-KW"/>
</dbReference>
<evidence type="ECO:0000313" key="8">
    <source>
        <dbReference type="EMBL" id="BAM80912.1"/>
    </source>
</evidence>
<dbReference type="SUPFAM" id="SSF57850">
    <property type="entry name" value="RING/U-box"/>
    <property type="match status" value="1"/>
</dbReference>
<dbReference type="OMA" id="CVEYKHR"/>
<feature type="domain" description="RING-type" evidence="7">
    <location>
        <begin position="292"/>
        <end position="334"/>
    </location>
</feature>
<feature type="region of interest" description="Disordered" evidence="5">
    <location>
        <begin position="341"/>
        <end position="365"/>
    </location>
</feature>
<dbReference type="HOGENOM" id="CLU_759446_0_0_1"/>
<dbReference type="Gene3D" id="3.30.40.10">
    <property type="entry name" value="Zinc/RING finger domain, C3HC4 (zinc finger)"/>
    <property type="match status" value="1"/>
</dbReference>
<dbReference type="STRING" id="280699.M1VDM9"/>
<dbReference type="Pfam" id="PF13639">
    <property type="entry name" value="zf-RING_2"/>
    <property type="match status" value="1"/>
</dbReference>
<dbReference type="RefSeq" id="XP_005536948.1">
    <property type="nucleotide sequence ID" value="XM_005536891.1"/>
</dbReference>
<dbReference type="OrthoDB" id="8062037at2759"/>
<dbReference type="EMBL" id="AP006495">
    <property type="protein sequence ID" value="BAM80912.1"/>
    <property type="molecule type" value="Genomic_DNA"/>
</dbReference>
<dbReference type="SMART" id="SM00744">
    <property type="entry name" value="RINGv"/>
    <property type="match status" value="1"/>
</dbReference>
<keyword evidence="3" id="KW-0862">Zinc</keyword>
<gene>
    <name evidence="8" type="ORF">CYME_CMM012C</name>
</gene>
<dbReference type="PANTHER" id="PTHR46225">
    <property type="entry name" value="C3H4 TYPE ZINC FINGER PROTEIN"/>
    <property type="match status" value="1"/>
</dbReference>
<evidence type="ECO:0000256" key="5">
    <source>
        <dbReference type="SAM" id="MobiDB-lite"/>
    </source>
</evidence>
<reference evidence="8 9" key="1">
    <citation type="journal article" date="2004" name="Nature">
        <title>Genome sequence of the ultrasmall unicellular red alga Cyanidioschyzon merolae 10D.</title>
        <authorList>
            <person name="Matsuzaki M."/>
            <person name="Misumi O."/>
            <person name="Shin-i T."/>
            <person name="Maruyama S."/>
            <person name="Takahara M."/>
            <person name="Miyagishima S."/>
            <person name="Mori T."/>
            <person name="Nishida K."/>
            <person name="Yagisawa F."/>
            <person name="Nishida K."/>
            <person name="Yoshida Y."/>
            <person name="Nishimura Y."/>
            <person name="Nakao S."/>
            <person name="Kobayashi T."/>
            <person name="Momoyama Y."/>
            <person name="Higashiyama T."/>
            <person name="Minoda A."/>
            <person name="Sano M."/>
            <person name="Nomoto H."/>
            <person name="Oishi K."/>
            <person name="Hayashi H."/>
            <person name="Ohta F."/>
            <person name="Nishizaka S."/>
            <person name="Haga S."/>
            <person name="Miura S."/>
            <person name="Morishita T."/>
            <person name="Kabeya Y."/>
            <person name="Terasawa K."/>
            <person name="Suzuki Y."/>
            <person name="Ishii Y."/>
            <person name="Asakawa S."/>
            <person name="Takano H."/>
            <person name="Ohta N."/>
            <person name="Kuroiwa H."/>
            <person name="Tanaka K."/>
            <person name="Shimizu N."/>
            <person name="Sugano S."/>
            <person name="Sato N."/>
            <person name="Nozaki H."/>
            <person name="Ogasawara N."/>
            <person name="Kohara Y."/>
            <person name="Kuroiwa T."/>
        </authorList>
    </citation>
    <scope>NUCLEOTIDE SEQUENCE [LARGE SCALE GENOMIC DNA]</scope>
    <source>
        <strain evidence="8 9">10D</strain>
    </source>
</reference>
<evidence type="ECO:0000256" key="3">
    <source>
        <dbReference type="ARBA" id="ARBA00022833"/>
    </source>
</evidence>
<dbReference type="eggNOG" id="KOG0800">
    <property type="taxonomic scope" value="Eukaryota"/>
</dbReference>
<evidence type="ECO:0000256" key="1">
    <source>
        <dbReference type="ARBA" id="ARBA00022723"/>
    </source>
</evidence>
<evidence type="ECO:0000256" key="6">
    <source>
        <dbReference type="SAM" id="Phobius"/>
    </source>
</evidence>
<dbReference type="InterPro" id="IPR001841">
    <property type="entry name" value="Znf_RING"/>
</dbReference>
<keyword evidence="1" id="KW-0479">Metal-binding</keyword>
<evidence type="ECO:0000256" key="2">
    <source>
        <dbReference type="ARBA" id="ARBA00022771"/>
    </source>
</evidence>
<evidence type="ECO:0000256" key="4">
    <source>
        <dbReference type="PROSITE-ProRule" id="PRU00175"/>
    </source>
</evidence>
<protein>
    <submittedName>
        <fullName evidence="8">Ring finger protein</fullName>
    </submittedName>
</protein>
<dbReference type="PANTHER" id="PTHR46225:SF19">
    <property type="entry name" value="RING-TYPE DOMAIN-CONTAINING PROTEIN"/>
    <property type="match status" value="1"/>
</dbReference>
<feature type="transmembrane region" description="Helical" evidence="6">
    <location>
        <begin position="182"/>
        <end position="199"/>
    </location>
</feature>
<dbReference type="GeneID" id="16995027"/>
<reference evidence="8 9" key="2">
    <citation type="journal article" date="2007" name="BMC Biol.">
        <title>A 100%-complete sequence reveals unusually simple genomic features in the hot-spring red alga Cyanidioschyzon merolae.</title>
        <authorList>
            <person name="Nozaki H."/>
            <person name="Takano H."/>
            <person name="Misumi O."/>
            <person name="Terasawa K."/>
            <person name="Matsuzaki M."/>
            <person name="Maruyama S."/>
            <person name="Nishida K."/>
            <person name="Yagisawa F."/>
            <person name="Yoshida Y."/>
            <person name="Fujiwara T."/>
            <person name="Takio S."/>
            <person name="Tamura K."/>
            <person name="Chung S.J."/>
            <person name="Nakamura S."/>
            <person name="Kuroiwa H."/>
            <person name="Tanaka K."/>
            <person name="Sato N."/>
            <person name="Kuroiwa T."/>
        </authorList>
    </citation>
    <scope>NUCLEOTIDE SEQUENCE [LARGE SCALE GENOMIC DNA]</scope>
    <source>
        <strain evidence="8 9">10D</strain>
    </source>
</reference>
<dbReference type="Gramene" id="CMM012CT">
    <property type="protein sequence ID" value="CMM012CT"/>
    <property type="gene ID" value="CMM012C"/>
</dbReference>
<name>M1VDM9_CYAM1</name>
<feature type="transmembrane region" description="Helical" evidence="6">
    <location>
        <begin position="211"/>
        <end position="244"/>
    </location>
</feature>
<dbReference type="SMART" id="SM00184">
    <property type="entry name" value="RING"/>
    <property type="match status" value="1"/>
</dbReference>
<evidence type="ECO:0000313" key="9">
    <source>
        <dbReference type="Proteomes" id="UP000007014"/>
    </source>
</evidence>
<organism evidence="8 9">
    <name type="scientific">Cyanidioschyzon merolae (strain NIES-3377 / 10D)</name>
    <name type="common">Unicellular red alga</name>
    <dbReference type="NCBI Taxonomy" id="280699"/>
    <lineage>
        <taxon>Eukaryota</taxon>
        <taxon>Rhodophyta</taxon>
        <taxon>Bangiophyceae</taxon>
        <taxon>Cyanidiales</taxon>
        <taxon>Cyanidiaceae</taxon>
        <taxon>Cyanidioschyzon</taxon>
    </lineage>
</organism>
<keyword evidence="6" id="KW-0812">Transmembrane</keyword>
<keyword evidence="6" id="KW-0472">Membrane</keyword>
<keyword evidence="9" id="KW-1185">Reference proteome</keyword>
<dbReference type="KEGG" id="cme:CYME_CMM012C"/>
<dbReference type="PROSITE" id="PS50089">
    <property type="entry name" value="ZF_RING_2"/>
    <property type="match status" value="1"/>
</dbReference>
<sequence length="365" mass="40629">MEFRETIRQQLQYGEATPLVMSSSIAAGSQNGGIGARLLRSDSRQVRTHVHERVRTDLMPWTRKLSFAASFLEVLVEAAVLLLTRNQPCDAPLKLWIGVLIALQTASIVLRLLGSVYSRVALLELQPAGSDGSGLITQEVFRSGQRGDLTALAASSDFDAPGATFAADVEVPAFAVQQPTRILHALYLGWIILGSIWLSESRTCPGTAPLLFRICVILVLVYFAFLMLPLVLITLIICCLPLFIRFLVNYAERLRRQERAAAPEIVEQLPVVQFDASQCEDFGFEEDGAPICTICLSQYEPAEEIRKLPCGHHFHRACVDQWLLFFDKSCPQCRSDVDASQTTRHWQGNHPERINPASSSEEEYV</sequence>
<dbReference type="InterPro" id="IPR011016">
    <property type="entry name" value="Znf_RING-CH"/>
</dbReference>
<dbReference type="AlphaFoldDB" id="M1VDM9"/>
<evidence type="ECO:0000259" key="7">
    <source>
        <dbReference type="PROSITE" id="PS50089"/>
    </source>
</evidence>
<dbReference type="InterPro" id="IPR013083">
    <property type="entry name" value="Znf_RING/FYVE/PHD"/>
</dbReference>